<proteinExistence type="predicted"/>
<feature type="non-terminal residue" evidence="1">
    <location>
        <position position="89"/>
    </location>
</feature>
<dbReference type="AlphaFoldDB" id="A0A2K3KHA0"/>
<organism evidence="1 2">
    <name type="scientific">Trifolium pratense</name>
    <name type="common">Red clover</name>
    <dbReference type="NCBI Taxonomy" id="57577"/>
    <lineage>
        <taxon>Eukaryota</taxon>
        <taxon>Viridiplantae</taxon>
        <taxon>Streptophyta</taxon>
        <taxon>Embryophyta</taxon>
        <taxon>Tracheophyta</taxon>
        <taxon>Spermatophyta</taxon>
        <taxon>Magnoliopsida</taxon>
        <taxon>eudicotyledons</taxon>
        <taxon>Gunneridae</taxon>
        <taxon>Pentapetalae</taxon>
        <taxon>rosids</taxon>
        <taxon>fabids</taxon>
        <taxon>Fabales</taxon>
        <taxon>Fabaceae</taxon>
        <taxon>Papilionoideae</taxon>
        <taxon>50 kb inversion clade</taxon>
        <taxon>NPAAA clade</taxon>
        <taxon>Hologalegina</taxon>
        <taxon>IRL clade</taxon>
        <taxon>Trifolieae</taxon>
        <taxon>Trifolium</taxon>
    </lineage>
</organism>
<comment type="caution">
    <text evidence="1">The sequence shown here is derived from an EMBL/GenBank/DDBJ whole genome shotgun (WGS) entry which is preliminary data.</text>
</comment>
<evidence type="ECO:0000313" key="2">
    <source>
        <dbReference type="Proteomes" id="UP000236291"/>
    </source>
</evidence>
<gene>
    <name evidence="1" type="ORF">L195_g062710</name>
</gene>
<reference evidence="1 2" key="1">
    <citation type="journal article" date="2014" name="Am. J. Bot.">
        <title>Genome assembly and annotation for red clover (Trifolium pratense; Fabaceae).</title>
        <authorList>
            <person name="Istvanek J."/>
            <person name="Jaros M."/>
            <person name="Krenek A."/>
            <person name="Repkova J."/>
        </authorList>
    </citation>
    <scope>NUCLEOTIDE SEQUENCE [LARGE SCALE GENOMIC DNA]</scope>
    <source>
        <strain evidence="2">cv. Tatra</strain>
        <tissue evidence="1">Young leaves</tissue>
    </source>
</reference>
<dbReference type="Proteomes" id="UP000236291">
    <property type="component" value="Unassembled WGS sequence"/>
</dbReference>
<accession>A0A2K3KHA0</accession>
<reference evidence="1 2" key="2">
    <citation type="journal article" date="2017" name="Front. Plant Sci.">
        <title>Gene Classification and Mining of Molecular Markers Useful in Red Clover (Trifolium pratense) Breeding.</title>
        <authorList>
            <person name="Istvanek J."/>
            <person name="Dluhosova J."/>
            <person name="Dluhos P."/>
            <person name="Patkova L."/>
            <person name="Nedelnik J."/>
            <person name="Repkova J."/>
        </authorList>
    </citation>
    <scope>NUCLEOTIDE SEQUENCE [LARGE SCALE GENOMIC DNA]</scope>
    <source>
        <strain evidence="2">cv. Tatra</strain>
        <tissue evidence="1">Young leaves</tissue>
    </source>
</reference>
<evidence type="ECO:0000313" key="1">
    <source>
        <dbReference type="EMBL" id="PNX65660.1"/>
    </source>
</evidence>
<protein>
    <submittedName>
        <fullName evidence="1">Uncharacterized protein</fullName>
    </submittedName>
</protein>
<sequence length="89" mass="9962">VKDVDALSERLEDVWSGKFKLRVNRARFDRNEQPPRVAPPAVIRQERGVESYVEKGGSCREALIGGKKAVEGVALEETVLQVEVDKLML</sequence>
<feature type="non-terminal residue" evidence="1">
    <location>
        <position position="1"/>
    </location>
</feature>
<name>A0A2K3KHA0_TRIPR</name>
<dbReference type="EMBL" id="ASHM01183213">
    <property type="protein sequence ID" value="PNX65660.1"/>
    <property type="molecule type" value="Genomic_DNA"/>
</dbReference>